<dbReference type="InterPro" id="IPR029044">
    <property type="entry name" value="Nucleotide-diphossugar_trans"/>
</dbReference>
<sequence>MQTDLVIPARNEEENLPALVAAIDAVRAEAGLRRVVLADNGSTDATAELARQGGFEVVFEEQPGYGAACLAALSHLQADPPDMVAFLDADLADDPEQLARLIAPIAQGSADLTLGQRQKFAEPGALDPHQRFGNWLAVTLLRVITGHAYRDLGPMRVIRWRSLEKLAMADRTWGWTVEMQYKAARYGLRLAEIDVPYRKRRAGKSKISGSLMGSFKAGTKIISTLAHLWWTTPRRQASPEAVREG</sequence>
<dbReference type="InterPro" id="IPR050256">
    <property type="entry name" value="Glycosyltransferase_2"/>
</dbReference>
<dbReference type="AlphaFoldDB" id="A0A7X0H3J2"/>
<comment type="caution">
    <text evidence="2">The sequence shown here is derived from an EMBL/GenBank/DDBJ whole genome shotgun (WGS) entry which is preliminary data.</text>
</comment>
<dbReference type="EMBL" id="JACHGY010000001">
    <property type="protein sequence ID" value="MBB6428585.1"/>
    <property type="molecule type" value="Genomic_DNA"/>
</dbReference>
<dbReference type="InterPro" id="IPR001173">
    <property type="entry name" value="Glyco_trans_2-like"/>
</dbReference>
<dbReference type="SUPFAM" id="SSF53448">
    <property type="entry name" value="Nucleotide-diphospho-sugar transferases"/>
    <property type="match status" value="1"/>
</dbReference>
<organism evidence="2 3">
    <name type="scientific">Algisphaera agarilytica</name>
    <dbReference type="NCBI Taxonomy" id="1385975"/>
    <lineage>
        <taxon>Bacteria</taxon>
        <taxon>Pseudomonadati</taxon>
        <taxon>Planctomycetota</taxon>
        <taxon>Phycisphaerae</taxon>
        <taxon>Phycisphaerales</taxon>
        <taxon>Phycisphaeraceae</taxon>
        <taxon>Algisphaera</taxon>
    </lineage>
</organism>
<feature type="domain" description="Glycosyltransferase 2-like" evidence="1">
    <location>
        <begin position="5"/>
        <end position="165"/>
    </location>
</feature>
<reference evidence="2 3" key="1">
    <citation type="submission" date="2020-08" db="EMBL/GenBank/DDBJ databases">
        <title>Genomic Encyclopedia of Type Strains, Phase IV (KMG-IV): sequencing the most valuable type-strain genomes for metagenomic binning, comparative biology and taxonomic classification.</title>
        <authorList>
            <person name="Goeker M."/>
        </authorList>
    </citation>
    <scope>NUCLEOTIDE SEQUENCE [LARGE SCALE GENOMIC DNA]</scope>
    <source>
        <strain evidence="2 3">DSM 103725</strain>
    </source>
</reference>
<dbReference type="PANTHER" id="PTHR48090:SF7">
    <property type="entry name" value="RFBJ PROTEIN"/>
    <property type="match status" value="1"/>
</dbReference>
<dbReference type="Proteomes" id="UP000541810">
    <property type="component" value="Unassembled WGS sequence"/>
</dbReference>
<keyword evidence="2" id="KW-0808">Transferase</keyword>
<accession>A0A7X0H3J2</accession>
<evidence type="ECO:0000259" key="1">
    <source>
        <dbReference type="Pfam" id="PF00535"/>
    </source>
</evidence>
<dbReference type="RefSeq" id="WP_184675863.1">
    <property type="nucleotide sequence ID" value="NZ_JACHGY010000001.1"/>
</dbReference>
<dbReference type="PANTHER" id="PTHR48090">
    <property type="entry name" value="UNDECAPRENYL-PHOSPHATE 4-DEOXY-4-FORMAMIDO-L-ARABINOSE TRANSFERASE-RELATED"/>
    <property type="match status" value="1"/>
</dbReference>
<dbReference type="Pfam" id="PF00535">
    <property type="entry name" value="Glycos_transf_2"/>
    <property type="match status" value="1"/>
</dbReference>
<protein>
    <submittedName>
        <fullName evidence="2">Glycosyltransferase involved in cell wall biosynthesis</fullName>
    </submittedName>
</protein>
<name>A0A7X0H3J2_9BACT</name>
<gene>
    <name evidence="2" type="ORF">HNQ40_000391</name>
</gene>
<dbReference type="GO" id="GO:0016740">
    <property type="term" value="F:transferase activity"/>
    <property type="evidence" value="ECO:0007669"/>
    <property type="project" value="UniProtKB-KW"/>
</dbReference>
<dbReference type="CDD" id="cd04179">
    <property type="entry name" value="DPM_DPG-synthase_like"/>
    <property type="match status" value="1"/>
</dbReference>
<keyword evidence="3" id="KW-1185">Reference proteome</keyword>
<proteinExistence type="predicted"/>
<evidence type="ECO:0000313" key="2">
    <source>
        <dbReference type="EMBL" id="MBB6428585.1"/>
    </source>
</evidence>
<evidence type="ECO:0000313" key="3">
    <source>
        <dbReference type="Proteomes" id="UP000541810"/>
    </source>
</evidence>
<dbReference type="Gene3D" id="3.90.550.10">
    <property type="entry name" value="Spore Coat Polysaccharide Biosynthesis Protein SpsA, Chain A"/>
    <property type="match status" value="1"/>
</dbReference>